<evidence type="ECO:0000313" key="3">
    <source>
        <dbReference type="EMBL" id="AEQ94294.1"/>
    </source>
</evidence>
<organism evidence="3 4">
    <name type="scientific">Xanthomonas oryzae pv. oryzicola (strain BLS256)</name>
    <dbReference type="NCBI Taxonomy" id="383407"/>
    <lineage>
        <taxon>Bacteria</taxon>
        <taxon>Pseudomonadati</taxon>
        <taxon>Pseudomonadota</taxon>
        <taxon>Gammaproteobacteria</taxon>
        <taxon>Lysobacterales</taxon>
        <taxon>Lysobacteraceae</taxon>
        <taxon>Xanthomonas</taxon>
    </lineage>
</organism>
<gene>
    <name evidence="3" type="ORF">XOC_0024</name>
</gene>
<feature type="compositionally biased region" description="Basic and acidic residues" evidence="1">
    <location>
        <begin position="116"/>
        <end position="129"/>
    </location>
</feature>
<reference evidence="3 4" key="1">
    <citation type="journal article" date="2011" name="J. Bacteriol.">
        <title>Two new complete genome sequences offer insight into host and tissue specificity of plant pathogenic Xanthomonas spp.</title>
        <authorList>
            <person name="Bogdanove A.J."/>
            <person name="Koebnik R."/>
            <person name="Lu H."/>
            <person name="Furutani A."/>
            <person name="Angiuoli S.V."/>
            <person name="Patil P.B."/>
            <person name="Van Sluys M.A."/>
            <person name="Ryan R.P."/>
            <person name="Meyer D.F."/>
            <person name="Han S.W."/>
            <person name="Aparna G."/>
            <person name="Rajaram M."/>
            <person name="Delcher A.L."/>
            <person name="Phillippy A.M."/>
            <person name="Puiu D."/>
            <person name="Schatz M.C."/>
            <person name="Shumway M."/>
            <person name="Sommer D.D."/>
            <person name="Trapnell C."/>
            <person name="Benahmed F."/>
            <person name="Dimitrov G."/>
            <person name="Madupu R."/>
            <person name="Radune D."/>
            <person name="Sullivan S."/>
            <person name="Jha G."/>
            <person name="Ishihara H."/>
            <person name="Lee S.W."/>
            <person name="Pandey A."/>
            <person name="Sharma V."/>
            <person name="Sriariyanun M."/>
            <person name="Szurek B."/>
            <person name="Vera-Cruz C.M."/>
            <person name="Dorman K.S."/>
            <person name="Ronald P.C."/>
            <person name="Verdier V."/>
            <person name="Dow J.M."/>
            <person name="Sonti R.V."/>
            <person name="Tsuge S."/>
            <person name="Brendel V.P."/>
            <person name="Rabinowicz P.D."/>
            <person name="Leach J.E."/>
            <person name="White F.F."/>
            <person name="Salzberg S.L."/>
        </authorList>
    </citation>
    <scope>NUCLEOTIDE SEQUENCE [LARGE SCALE GENOMIC DNA]</scope>
    <source>
        <strain evidence="3 4">BLS256</strain>
    </source>
</reference>
<dbReference type="Pfam" id="PF11678">
    <property type="entry name" value="Tle3_C"/>
    <property type="match status" value="1"/>
</dbReference>
<dbReference type="KEGG" id="xor:XOC_0024"/>
<dbReference type="Proteomes" id="UP000008851">
    <property type="component" value="Chromosome"/>
</dbReference>
<dbReference type="HOGENOM" id="CLU_1947991_0_0_6"/>
<dbReference type="eggNOG" id="COG0596">
    <property type="taxonomic scope" value="Bacteria"/>
</dbReference>
<evidence type="ECO:0000313" key="4">
    <source>
        <dbReference type="Proteomes" id="UP000008851"/>
    </source>
</evidence>
<dbReference type="InterPro" id="IPR021692">
    <property type="entry name" value="Tle3_C"/>
</dbReference>
<evidence type="ECO:0000256" key="1">
    <source>
        <dbReference type="SAM" id="MobiDB-lite"/>
    </source>
</evidence>
<protein>
    <recommendedName>
        <fullName evidence="2">Antibacterial effector protein Tle3 C-terminal domain-containing protein</fullName>
    </recommendedName>
</protein>
<proteinExistence type="predicted"/>
<feature type="region of interest" description="Disordered" evidence="1">
    <location>
        <begin position="107"/>
        <end position="129"/>
    </location>
</feature>
<dbReference type="AlphaFoldDB" id="G7THW0"/>
<dbReference type="EMBL" id="CP003057">
    <property type="protein sequence ID" value="AEQ94294.1"/>
    <property type="molecule type" value="Genomic_DNA"/>
</dbReference>
<sequence>MARNPAALSDNSYHSAMLRSTENHRWVTAMDVAIGQAQTLDDPEWRKLLIAFANWRTPFQRKKREDADSDTYLSELANFEKLSPGARKLVEASCLYYEKGVFPAGLVSSSPPAKYVESRTRAQRAESSE</sequence>
<accession>G7THW0</accession>
<evidence type="ECO:0000259" key="2">
    <source>
        <dbReference type="Pfam" id="PF11678"/>
    </source>
</evidence>
<feature type="domain" description="Antibacterial effector protein Tle3 C-terminal" evidence="2">
    <location>
        <begin position="2"/>
        <end position="124"/>
    </location>
</feature>
<name>G7THW0_XANOB</name>